<gene>
    <name evidence="1" type="ORF">FOF52_05845</name>
</gene>
<evidence type="ECO:0000313" key="1">
    <source>
        <dbReference type="EMBL" id="UPT20554.1"/>
    </source>
</evidence>
<keyword evidence="2" id="KW-1185">Reference proteome</keyword>
<dbReference type="Proteomes" id="UP000832041">
    <property type="component" value="Chromosome"/>
</dbReference>
<reference evidence="1 2" key="1">
    <citation type="submission" date="2020-04" db="EMBL/GenBank/DDBJ databases">
        <title>Thermobifida alba genome sequencing and assembly.</title>
        <authorList>
            <person name="Luzics S."/>
            <person name="Horvath B."/>
            <person name="Nagy I."/>
            <person name="Toth A."/>
            <person name="Nagy I."/>
            <person name="Kukolya J."/>
        </authorList>
    </citation>
    <scope>NUCLEOTIDE SEQUENCE [LARGE SCALE GENOMIC DNA]</scope>
    <source>
        <strain evidence="1 2">DSM 43795</strain>
    </source>
</reference>
<organism evidence="1 2">
    <name type="scientific">Thermobifida alba</name>
    <name type="common">Thermomonospora alba</name>
    <dbReference type="NCBI Taxonomy" id="53522"/>
    <lineage>
        <taxon>Bacteria</taxon>
        <taxon>Bacillati</taxon>
        <taxon>Actinomycetota</taxon>
        <taxon>Actinomycetes</taxon>
        <taxon>Streptosporangiales</taxon>
        <taxon>Nocardiopsidaceae</taxon>
        <taxon>Thermobifida</taxon>
    </lineage>
</organism>
<protein>
    <recommendedName>
        <fullName evidence="3">DUF3006 domain-containing protein</fullName>
    </recommendedName>
</protein>
<sequence>MNRVLAVRYPDGSLCVPVSYADLDEPAVGCGAAVLRPGDLDYDHYARHSIPVEEYDALHRDDPAESARLRADFKRRYDREHGRTRD</sequence>
<evidence type="ECO:0008006" key="3">
    <source>
        <dbReference type="Google" id="ProtNLM"/>
    </source>
</evidence>
<evidence type="ECO:0000313" key="2">
    <source>
        <dbReference type="Proteomes" id="UP000832041"/>
    </source>
</evidence>
<proteinExistence type="predicted"/>
<dbReference type="EMBL" id="CP051627">
    <property type="protein sequence ID" value="UPT20554.1"/>
    <property type="molecule type" value="Genomic_DNA"/>
</dbReference>
<name>A0ABY4KYN7_THEAE</name>
<dbReference type="RefSeq" id="WP_248592818.1">
    <property type="nucleotide sequence ID" value="NZ_BAABEB010000012.1"/>
</dbReference>
<accession>A0ABY4KYN7</accession>